<name>A0A0A9CBM1_ARUDO</name>
<organism evidence="2">
    <name type="scientific">Arundo donax</name>
    <name type="common">Giant reed</name>
    <name type="synonym">Donax arundinaceus</name>
    <dbReference type="NCBI Taxonomy" id="35708"/>
    <lineage>
        <taxon>Eukaryota</taxon>
        <taxon>Viridiplantae</taxon>
        <taxon>Streptophyta</taxon>
        <taxon>Embryophyta</taxon>
        <taxon>Tracheophyta</taxon>
        <taxon>Spermatophyta</taxon>
        <taxon>Magnoliopsida</taxon>
        <taxon>Liliopsida</taxon>
        <taxon>Poales</taxon>
        <taxon>Poaceae</taxon>
        <taxon>PACMAD clade</taxon>
        <taxon>Arundinoideae</taxon>
        <taxon>Arundineae</taxon>
        <taxon>Arundo</taxon>
    </lineage>
</organism>
<reference evidence="2" key="1">
    <citation type="submission" date="2014-09" db="EMBL/GenBank/DDBJ databases">
        <authorList>
            <person name="Magalhaes I.L.F."/>
            <person name="Oliveira U."/>
            <person name="Santos F.R."/>
            <person name="Vidigal T.H.D.A."/>
            <person name="Brescovit A.D."/>
            <person name="Santos A.J."/>
        </authorList>
    </citation>
    <scope>NUCLEOTIDE SEQUENCE</scope>
    <source>
        <tissue evidence="2">Shoot tissue taken approximately 20 cm above the soil surface</tissue>
    </source>
</reference>
<protein>
    <submittedName>
        <fullName evidence="2">Uncharacterized protein</fullName>
    </submittedName>
</protein>
<dbReference type="AlphaFoldDB" id="A0A0A9CBM1"/>
<sequence>MDEIEVNCHRSSKQARRRRGRRRI</sequence>
<feature type="compositionally biased region" description="Basic residues" evidence="1">
    <location>
        <begin position="10"/>
        <end position="24"/>
    </location>
</feature>
<proteinExistence type="predicted"/>
<reference evidence="2" key="2">
    <citation type="journal article" date="2015" name="Data Brief">
        <title>Shoot transcriptome of the giant reed, Arundo donax.</title>
        <authorList>
            <person name="Barrero R.A."/>
            <person name="Guerrero F.D."/>
            <person name="Moolhuijzen P."/>
            <person name="Goolsby J.A."/>
            <person name="Tidwell J."/>
            <person name="Bellgard S.E."/>
            <person name="Bellgard M.I."/>
        </authorList>
    </citation>
    <scope>NUCLEOTIDE SEQUENCE</scope>
    <source>
        <tissue evidence="2">Shoot tissue taken approximately 20 cm above the soil surface</tissue>
    </source>
</reference>
<evidence type="ECO:0000313" key="2">
    <source>
        <dbReference type="EMBL" id="JAD73679.1"/>
    </source>
</evidence>
<evidence type="ECO:0000256" key="1">
    <source>
        <dbReference type="SAM" id="MobiDB-lite"/>
    </source>
</evidence>
<accession>A0A0A9CBM1</accession>
<dbReference type="EMBL" id="GBRH01224216">
    <property type="protein sequence ID" value="JAD73679.1"/>
    <property type="molecule type" value="Transcribed_RNA"/>
</dbReference>
<feature type="region of interest" description="Disordered" evidence="1">
    <location>
        <begin position="1"/>
        <end position="24"/>
    </location>
</feature>